<dbReference type="PANTHER" id="PTHR42781:SF5">
    <property type="entry name" value="PUTRESCINE TRANSPORT ATP-BINDING PROTEIN POTG"/>
    <property type="match status" value="1"/>
</dbReference>
<evidence type="ECO:0000256" key="10">
    <source>
        <dbReference type="ARBA" id="ARBA00023136"/>
    </source>
</evidence>
<keyword evidence="9" id="KW-0406">Ion transport</keyword>
<protein>
    <submittedName>
        <fullName evidence="12">ABC transporter ATP-binding protein</fullName>
    </submittedName>
</protein>
<evidence type="ECO:0000256" key="9">
    <source>
        <dbReference type="ARBA" id="ARBA00023065"/>
    </source>
</evidence>
<keyword evidence="7" id="KW-1278">Translocase</keyword>
<dbReference type="InterPro" id="IPR017871">
    <property type="entry name" value="ABC_transporter-like_CS"/>
</dbReference>
<dbReference type="PANTHER" id="PTHR42781">
    <property type="entry name" value="SPERMIDINE/PUTRESCINE IMPORT ATP-BINDING PROTEIN POTA"/>
    <property type="match status" value="1"/>
</dbReference>
<dbReference type="PROSITE" id="PS00211">
    <property type="entry name" value="ABC_TRANSPORTER_1"/>
    <property type="match status" value="1"/>
</dbReference>
<evidence type="ECO:0000256" key="3">
    <source>
        <dbReference type="ARBA" id="ARBA00022496"/>
    </source>
</evidence>
<accession>A0ABN2M444</accession>
<evidence type="ECO:0000256" key="6">
    <source>
        <dbReference type="ARBA" id="ARBA00022840"/>
    </source>
</evidence>
<sequence length="336" mass="35408">MSLGNLGSGLAVRDLVVRFGNTTAVDHVDLDLAPGEILALLGPSGSGKSSLLRGIAGLEPLAGGLVAWDDVDLTNEPVHRRGFGVMFQDGQLFPHRDVGGNVAYGIEHLSRAERAHRVGELLDLVGLTAYERRAITTLSGGQAQRVALARSLAPHPRLLLLDEPLSALDRALRERLVGVLRDTLKATGTTAIYVTHDQDEAFAAADRVAVMGAGRVLRIGTPREVWRDPRSETVAAFLGYAPIISAQTALALGWPDGLGYAARVALGPDALRVADTGATVAVVEQLDRRGHTAVLVDLPDGQRATLRSPVHVEARHLAVALDPAHCAVLPGEADAG</sequence>
<dbReference type="InterPro" id="IPR027417">
    <property type="entry name" value="P-loop_NTPase"/>
</dbReference>
<gene>
    <name evidence="12" type="ORF">GCM10009811_34800</name>
</gene>
<dbReference type="Proteomes" id="UP001499938">
    <property type="component" value="Unassembled WGS sequence"/>
</dbReference>
<organism evidence="12 13">
    <name type="scientific">Nostocoides veronense</name>
    <dbReference type="NCBI Taxonomy" id="330836"/>
    <lineage>
        <taxon>Bacteria</taxon>
        <taxon>Bacillati</taxon>
        <taxon>Actinomycetota</taxon>
        <taxon>Actinomycetes</taxon>
        <taxon>Micrococcales</taxon>
        <taxon>Intrasporangiaceae</taxon>
        <taxon>Nostocoides</taxon>
    </lineage>
</organism>
<comment type="caution">
    <text evidence="12">The sequence shown here is derived from an EMBL/GenBank/DDBJ whole genome shotgun (WGS) entry which is preliminary data.</text>
</comment>
<dbReference type="InterPro" id="IPR015853">
    <property type="entry name" value="ABC_transpr_FbpC"/>
</dbReference>
<dbReference type="RefSeq" id="WP_344088617.1">
    <property type="nucleotide sequence ID" value="NZ_BAAAPO010000062.1"/>
</dbReference>
<evidence type="ECO:0000256" key="7">
    <source>
        <dbReference type="ARBA" id="ARBA00022967"/>
    </source>
</evidence>
<keyword evidence="6 12" id="KW-0067">ATP-binding</keyword>
<evidence type="ECO:0000259" key="11">
    <source>
        <dbReference type="PROSITE" id="PS50893"/>
    </source>
</evidence>
<dbReference type="InterPro" id="IPR050093">
    <property type="entry name" value="ABC_SmlMolc_Importer"/>
</dbReference>
<evidence type="ECO:0000313" key="13">
    <source>
        <dbReference type="Proteomes" id="UP001499938"/>
    </source>
</evidence>
<evidence type="ECO:0000256" key="1">
    <source>
        <dbReference type="ARBA" id="ARBA00022448"/>
    </source>
</evidence>
<keyword evidence="13" id="KW-1185">Reference proteome</keyword>
<name>A0ABN2M444_9MICO</name>
<dbReference type="Pfam" id="PF00005">
    <property type="entry name" value="ABC_tran"/>
    <property type="match status" value="1"/>
</dbReference>
<evidence type="ECO:0000256" key="4">
    <source>
        <dbReference type="ARBA" id="ARBA00022519"/>
    </source>
</evidence>
<evidence type="ECO:0000256" key="5">
    <source>
        <dbReference type="ARBA" id="ARBA00022741"/>
    </source>
</evidence>
<dbReference type="EMBL" id="BAAAPO010000062">
    <property type="protein sequence ID" value="GAA1808598.1"/>
    <property type="molecule type" value="Genomic_DNA"/>
</dbReference>
<dbReference type="PROSITE" id="PS50893">
    <property type="entry name" value="ABC_TRANSPORTER_2"/>
    <property type="match status" value="1"/>
</dbReference>
<reference evidence="12 13" key="1">
    <citation type="journal article" date="2019" name="Int. J. Syst. Evol. Microbiol.">
        <title>The Global Catalogue of Microorganisms (GCM) 10K type strain sequencing project: providing services to taxonomists for standard genome sequencing and annotation.</title>
        <authorList>
            <consortium name="The Broad Institute Genomics Platform"/>
            <consortium name="The Broad Institute Genome Sequencing Center for Infectious Disease"/>
            <person name="Wu L."/>
            <person name="Ma J."/>
        </authorList>
    </citation>
    <scope>NUCLEOTIDE SEQUENCE [LARGE SCALE GENOMIC DNA]</scope>
    <source>
        <strain evidence="12 13">JCM 15592</strain>
    </source>
</reference>
<evidence type="ECO:0000313" key="12">
    <source>
        <dbReference type="EMBL" id="GAA1808598.1"/>
    </source>
</evidence>
<feature type="domain" description="ABC transporter" evidence="11">
    <location>
        <begin position="10"/>
        <end position="238"/>
    </location>
</feature>
<dbReference type="Gene3D" id="3.40.50.300">
    <property type="entry name" value="P-loop containing nucleotide triphosphate hydrolases"/>
    <property type="match status" value="1"/>
</dbReference>
<evidence type="ECO:0000256" key="2">
    <source>
        <dbReference type="ARBA" id="ARBA00022475"/>
    </source>
</evidence>
<dbReference type="SMART" id="SM00382">
    <property type="entry name" value="AAA"/>
    <property type="match status" value="1"/>
</dbReference>
<keyword evidence="5" id="KW-0547">Nucleotide-binding</keyword>
<keyword evidence="2" id="KW-1003">Cell membrane</keyword>
<dbReference type="CDD" id="cd03259">
    <property type="entry name" value="ABC_Carb_Solutes_like"/>
    <property type="match status" value="1"/>
</dbReference>
<proteinExistence type="predicted"/>
<dbReference type="InterPro" id="IPR003439">
    <property type="entry name" value="ABC_transporter-like_ATP-bd"/>
</dbReference>
<dbReference type="GO" id="GO:0005524">
    <property type="term" value="F:ATP binding"/>
    <property type="evidence" value="ECO:0007669"/>
    <property type="project" value="UniProtKB-KW"/>
</dbReference>
<dbReference type="SUPFAM" id="SSF52540">
    <property type="entry name" value="P-loop containing nucleoside triphosphate hydrolases"/>
    <property type="match status" value="1"/>
</dbReference>
<keyword evidence="10" id="KW-0472">Membrane</keyword>
<dbReference type="InterPro" id="IPR003593">
    <property type="entry name" value="AAA+_ATPase"/>
</dbReference>
<keyword evidence="1" id="KW-0813">Transport</keyword>
<keyword evidence="8" id="KW-0408">Iron</keyword>
<keyword evidence="4" id="KW-0997">Cell inner membrane</keyword>
<keyword evidence="3" id="KW-0410">Iron transport</keyword>
<evidence type="ECO:0000256" key="8">
    <source>
        <dbReference type="ARBA" id="ARBA00023004"/>
    </source>
</evidence>